<evidence type="ECO:0000313" key="2">
    <source>
        <dbReference type="EMBL" id="MBE7324108.1"/>
    </source>
</evidence>
<feature type="domain" description="DUF1707" evidence="1">
    <location>
        <begin position="7"/>
        <end position="58"/>
    </location>
</feature>
<dbReference type="Pfam" id="PF08044">
    <property type="entry name" value="DUF1707"/>
    <property type="match status" value="1"/>
</dbReference>
<dbReference type="Proteomes" id="UP000756387">
    <property type="component" value="Unassembled WGS sequence"/>
</dbReference>
<keyword evidence="3" id="KW-1185">Reference proteome</keyword>
<sequence length="270" mass="28979">MGASTKRARDADRDLAVEFIQEAWVDGQLTREEHDERVGRVLRAATVADIEREVTDLQGPGGFAWRPTVPPLVAPAPDPLPERRPLFPAATADEVGPTKALARLGSIGLVAVIGVVGLSSLSSGGGEAWDEGEWTPGPTSMVNLAELSAATNLAFDTTKVHSVRLRDNGRARVVVSSEESSTGAFEVVYDAELGSWLRRKEVTADGALVDLDRLQSVGPEELVDDDEMWLSTWVEPGTVDGTPTCVRTVAVKDDGVEVTRHLDCDGERID</sequence>
<reference evidence="2 3" key="1">
    <citation type="submission" date="2020-10" db="EMBL/GenBank/DDBJ databases">
        <title>Nocardioides sp. isolated from sludge.</title>
        <authorList>
            <person name="Zhang X."/>
        </authorList>
    </citation>
    <scope>NUCLEOTIDE SEQUENCE [LARGE SCALE GENOMIC DNA]</scope>
    <source>
        <strain evidence="2 3">Y6</strain>
    </source>
</reference>
<dbReference type="RefSeq" id="WP_193637445.1">
    <property type="nucleotide sequence ID" value="NZ_JADCSA010000004.1"/>
</dbReference>
<comment type="caution">
    <text evidence="2">The sequence shown here is derived from an EMBL/GenBank/DDBJ whole genome shotgun (WGS) entry which is preliminary data.</text>
</comment>
<evidence type="ECO:0000313" key="3">
    <source>
        <dbReference type="Proteomes" id="UP000756387"/>
    </source>
</evidence>
<dbReference type="InterPro" id="IPR012551">
    <property type="entry name" value="DUF1707_SHOCT-like"/>
</dbReference>
<gene>
    <name evidence="2" type="ORF">IEQ44_05540</name>
</gene>
<protein>
    <submittedName>
        <fullName evidence="2">DUF1707 domain-containing protein</fullName>
    </submittedName>
</protein>
<proteinExistence type="predicted"/>
<evidence type="ECO:0000259" key="1">
    <source>
        <dbReference type="Pfam" id="PF08044"/>
    </source>
</evidence>
<accession>A0ABR9RRE5</accession>
<organism evidence="2 3">
    <name type="scientific">Nocardioides malaquae</name>
    <dbReference type="NCBI Taxonomy" id="2773426"/>
    <lineage>
        <taxon>Bacteria</taxon>
        <taxon>Bacillati</taxon>
        <taxon>Actinomycetota</taxon>
        <taxon>Actinomycetes</taxon>
        <taxon>Propionibacteriales</taxon>
        <taxon>Nocardioidaceae</taxon>
        <taxon>Nocardioides</taxon>
    </lineage>
</organism>
<name>A0ABR9RRE5_9ACTN</name>
<dbReference type="EMBL" id="JADCSA010000004">
    <property type="protein sequence ID" value="MBE7324108.1"/>
    <property type="molecule type" value="Genomic_DNA"/>
</dbReference>